<accession>A0A7K1YF75</accession>
<reference evidence="2 3" key="1">
    <citation type="submission" date="2019-11" db="EMBL/GenBank/DDBJ databases">
        <title>Pedobacter sp. HMF7647 Genome sequencing and assembly.</title>
        <authorList>
            <person name="Kang H."/>
            <person name="Kim H."/>
            <person name="Joh K."/>
        </authorList>
    </citation>
    <scope>NUCLEOTIDE SEQUENCE [LARGE SCALE GENOMIC DNA]</scope>
    <source>
        <strain evidence="2 3">HMF7647</strain>
    </source>
</reference>
<keyword evidence="1" id="KW-0732">Signal</keyword>
<keyword evidence="3" id="KW-1185">Reference proteome</keyword>
<feature type="chain" id="PRO_5029546703" evidence="1">
    <location>
        <begin position="21"/>
        <end position="250"/>
    </location>
</feature>
<dbReference type="Proteomes" id="UP000466586">
    <property type="component" value="Unassembled WGS sequence"/>
</dbReference>
<protein>
    <submittedName>
        <fullName evidence="2">DUF3575 domain-containing protein</fullName>
    </submittedName>
</protein>
<sequence length="250" mass="28463">MRNLFFASAFIAAVTQTAFAQRSDTTSRPLENTIRFNLSAPVIFSDRYLVFGYERMVKKNQSFSISVGRFGLPYFVGGDGDSVTIQNNRTDKSFHISGDYRFYLSSENKFAAPHGLYVGPYINYNWLKRNSDWTFYSSSGALKEQVGVDLDMNFIGIGAELGYQFILWKRLSLDFVLIGPGIARYSIKPKVTSQLSVESDNKLLNTLYGRLQKSLPGFGKLFDNGEFVDDNGIKTWAFGYRYIFHVGYRF</sequence>
<evidence type="ECO:0000313" key="2">
    <source>
        <dbReference type="EMBL" id="MXV53253.1"/>
    </source>
</evidence>
<dbReference type="Pfam" id="PF12099">
    <property type="entry name" value="DUF3575"/>
    <property type="match status" value="1"/>
</dbReference>
<dbReference type="RefSeq" id="WP_160846432.1">
    <property type="nucleotide sequence ID" value="NZ_WVHT01000016.1"/>
</dbReference>
<evidence type="ECO:0000256" key="1">
    <source>
        <dbReference type="SAM" id="SignalP"/>
    </source>
</evidence>
<gene>
    <name evidence="2" type="ORF">GS399_19985</name>
</gene>
<dbReference type="AlphaFoldDB" id="A0A7K1YF75"/>
<evidence type="ECO:0000313" key="3">
    <source>
        <dbReference type="Proteomes" id="UP000466586"/>
    </source>
</evidence>
<comment type="caution">
    <text evidence="2">The sequence shown here is derived from an EMBL/GenBank/DDBJ whole genome shotgun (WGS) entry which is preliminary data.</text>
</comment>
<dbReference type="EMBL" id="WVHT01000016">
    <property type="protein sequence ID" value="MXV53253.1"/>
    <property type="molecule type" value="Genomic_DNA"/>
</dbReference>
<feature type="signal peptide" evidence="1">
    <location>
        <begin position="1"/>
        <end position="20"/>
    </location>
</feature>
<proteinExistence type="predicted"/>
<name>A0A7K1YF75_9SPHI</name>
<dbReference type="InterPro" id="IPR021958">
    <property type="entry name" value="DUF3575"/>
</dbReference>
<organism evidence="2 3">
    <name type="scientific">Hufsiella arboris</name>
    <dbReference type="NCBI Taxonomy" id="2695275"/>
    <lineage>
        <taxon>Bacteria</taxon>
        <taxon>Pseudomonadati</taxon>
        <taxon>Bacteroidota</taxon>
        <taxon>Sphingobacteriia</taxon>
        <taxon>Sphingobacteriales</taxon>
        <taxon>Sphingobacteriaceae</taxon>
        <taxon>Hufsiella</taxon>
    </lineage>
</organism>